<keyword evidence="1" id="KW-0472">Membrane</keyword>
<dbReference type="RefSeq" id="WP_309532327.1">
    <property type="nucleotide sequence ID" value="NZ_CP133721.1"/>
</dbReference>
<keyword evidence="1" id="KW-1133">Transmembrane helix</keyword>
<feature type="transmembrane region" description="Helical" evidence="1">
    <location>
        <begin position="108"/>
        <end position="126"/>
    </location>
</feature>
<feature type="transmembrane region" description="Helical" evidence="1">
    <location>
        <begin position="56"/>
        <end position="76"/>
    </location>
</feature>
<gene>
    <name evidence="2" type="ORF">RF683_00720</name>
</gene>
<dbReference type="InterPro" id="IPR036938">
    <property type="entry name" value="PAP2/HPO_sf"/>
</dbReference>
<feature type="transmembrane region" description="Helical" evidence="1">
    <location>
        <begin position="132"/>
        <end position="151"/>
    </location>
</feature>
<reference evidence="2" key="1">
    <citation type="submission" date="2023-09" db="EMBL/GenBank/DDBJ databases">
        <title>Flavobacterium sp. 20NA77.7 isolated from freshwater.</title>
        <authorList>
            <person name="Le V."/>
            <person name="Ko S.-R."/>
            <person name="Ahn C.-Y."/>
            <person name="Oh H.-M."/>
        </authorList>
    </citation>
    <scope>NUCLEOTIDE SEQUENCE</scope>
    <source>
        <strain evidence="2">20NA77.7</strain>
    </source>
</reference>
<dbReference type="Proteomes" id="UP001180481">
    <property type="component" value="Chromosome"/>
</dbReference>
<dbReference type="EMBL" id="CP133721">
    <property type="protein sequence ID" value="WMW78001.1"/>
    <property type="molecule type" value="Genomic_DNA"/>
</dbReference>
<protein>
    <recommendedName>
        <fullName evidence="4">PAP2 superfamily protein</fullName>
    </recommendedName>
</protein>
<keyword evidence="1" id="KW-0812">Transmembrane</keyword>
<feature type="transmembrane region" description="Helical" evidence="1">
    <location>
        <begin position="33"/>
        <end position="49"/>
    </location>
</feature>
<sequence length="153" mass="17474">MVVLPLLFYAILRTTKAIHSFTEASLQERKKPIFIQLVLFYALVNFGIVKQTFPELHLFFIGGFVSTFLVLAVTTFGYKASLHMIGIASLFQFVLMFSSYFNLDTTYTVAFLMICMGCVASSRLYLKSHTPLELIVGMLIGIVPQYLVWFYRI</sequence>
<feature type="transmembrane region" description="Helical" evidence="1">
    <location>
        <begin position="82"/>
        <end position="101"/>
    </location>
</feature>
<name>A0ABY9RAL7_9FLAO</name>
<evidence type="ECO:0000256" key="1">
    <source>
        <dbReference type="SAM" id="Phobius"/>
    </source>
</evidence>
<accession>A0ABY9RAL7</accession>
<keyword evidence="3" id="KW-1185">Reference proteome</keyword>
<organism evidence="2 3">
    <name type="scientific">Flavobacterium nakdongensis</name>
    <dbReference type="NCBI Taxonomy" id="3073563"/>
    <lineage>
        <taxon>Bacteria</taxon>
        <taxon>Pseudomonadati</taxon>
        <taxon>Bacteroidota</taxon>
        <taxon>Flavobacteriia</taxon>
        <taxon>Flavobacteriales</taxon>
        <taxon>Flavobacteriaceae</taxon>
        <taxon>Flavobacterium</taxon>
    </lineage>
</organism>
<dbReference type="SUPFAM" id="SSF48317">
    <property type="entry name" value="Acid phosphatase/Vanadium-dependent haloperoxidase"/>
    <property type="match status" value="1"/>
</dbReference>
<evidence type="ECO:0000313" key="2">
    <source>
        <dbReference type="EMBL" id="WMW78001.1"/>
    </source>
</evidence>
<evidence type="ECO:0008006" key="4">
    <source>
        <dbReference type="Google" id="ProtNLM"/>
    </source>
</evidence>
<proteinExistence type="predicted"/>
<evidence type="ECO:0000313" key="3">
    <source>
        <dbReference type="Proteomes" id="UP001180481"/>
    </source>
</evidence>